<dbReference type="SUPFAM" id="SSF54523">
    <property type="entry name" value="Pili subunits"/>
    <property type="match status" value="1"/>
</dbReference>
<dbReference type="AlphaFoldDB" id="A0A2I6S8A3"/>
<dbReference type="OrthoDB" id="8592199at2"/>
<proteinExistence type="inferred from homology"/>
<comment type="subcellular location">
    <subcellularLocation>
        <location evidence="1">Cell inner membrane</location>
        <topology evidence="1">Single-pass membrane protein</topology>
    </subcellularLocation>
</comment>
<reference evidence="12 13" key="1">
    <citation type="submission" date="2018-01" db="EMBL/GenBank/DDBJ databases">
        <authorList>
            <person name="Fu G.-Y."/>
        </authorList>
    </citation>
    <scope>NUCLEOTIDE SEQUENCE [LARGE SCALE GENOMIC DNA]</scope>
    <source>
        <strain evidence="12 13">SY39</strain>
    </source>
</reference>
<dbReference type="Proteomes" id="UP000242205">
    <property type="component" value="Chromosome"/>
</dbReference>
<dbReference type="PROSITE" id="PS00409">
    <property type="entry name" value="PROKAR_NTER_METHYL"/>
    <property type="match status" value="1"/>
</dbReference>
<protein>
    <recommendedName>
        <fullName evidence="2">Type II secretion system protein H</fullName>
    </recommendedName>
    <alternativeName>
        <fullName evidence="10">General secretion pathway protein H</fullName>
    </alternativeName>
</protein>
<gene>
    <name evidence="12" type="ORF">C0099_11500</name>
</gene>
<dbReference type="NCBIfam" id="TIGR02532">
    <property type="entry name" value="IV_pilin_GFxxxE"/>
    <property type="match status" value="1"/>
</dbReference>
<keyword evidence="13" id="KW-1185">Reference proteome</keyword>
<evidence type="ECO:0000313" key="12">
    <source>
        <dbReference type="EMBL" id="AUN95496.1"/>
    </source>
</evidence>
<dbReference type="GO" id="GO:0015627">
    <property type="term" value="C:type II protein secretion system complex"/>
    <property type="evidence" value="ECO:0007669"/>
    <property type="project" value="InterPro"/>
</dbReference>
<evidence type="ECO:0000259" key="11">
    <source>
        <dbReference type="Pfam" id="PF12019"/>
    </source>
</evidence>
<sequence>MHKSGGFTLVELFIALAVAAVLLTLAAPAFLDTLARARLDSASSGLVGAVNLARSEAVKRARLATLCSRSENDDGDPVCGDDEDWADGWIVFADGVADAVRVGDPMGDITVDTEVEEVTFEATGRRTGGAGDLTFCLAGRADTVRSIAVAPLGRVATEVLEECP</sequence>
<keyword evidence="6" id="KW-0812">Transmembrane</keyword>
<feature type="domain" description="General secretion pathway GspH" evidence="11">
    <location>
        <begin position="45"/>
        <end position="153"/>
    </location>
</feature>
<accession>A0A2I6S8A3</accession>
<evidence type="ECO:0000256" key="5">
    <source>
        <dbReference type="ARBA" id="ARBA00022519"/>
    </source>
</evidence>
<evidence type="ECO:0000256" key="7">
    <source>
        <dbReference type="ARBA" id="ARBA00022989"/>
    </source>
</evidence>
<dbReference type="GO" id="GO:0005886">
    <property type="term" value="C:plasma membrane"/>
    <property type="evidence" value="ECO:0007669"/>
    <property type="project" value="UniProtKB-SubCell"/>
</dbReference>
<evidence type="ECO:0000256" key="3">
    <source>
        <dbReference type="ARBA" id="ARBA00022475"/>
    </source>
</evidence>
<keyword evidence="5" id="KW-0997">Cell inner membrane</keyword>
<dbReference type="GO" id="GO:0015628">
    <property type="term" value="P:protein secretion by the type II secretion system"/>
    <property type="evidence" value="ECO:0007669"/>
    <property type="project" value="InterPro"/>
</dbReference>
<dbReference type="Gene3D" id="3.55.40.10">
    <property type="entry name" value="minor pseudopilin epsh domain"/>
    <property type="match status" value="1"/>
</dbReference>
<dbReference type="Pfam" id="PF07963">
    <property type="entry name" value="N_methyl"/>
    <property type="match status" value="1"/>
</dbReference>
<keyword evidence="8" id="KW-0472">Membrane</keyword>
<evidence type="ECO:0000256" key="6">
    <source>
        <dbReference type="ARBA" id="ARBA00022692"/>
    </source>
</evidence>
<keyword evidence="4" id="KW-0488">Methylation</keyword>
<evidence type="ECO:0000313" key="13">
    <source>
        <dbReference type="Proteomes" id="UP000242205"/>
    </source>
</evidence>
<evidence type="ECO:0000256" key="10">
    <source>
        <dbReference type="ARBA" id="ARBA00030775"/>
    </source>
</evidence>
<dbReference type="Pfam" id="PF12019">
    <property type="entry name" value="GspH"/>
    <property type="match status" value="1"/>
</dbReference>
<dbReference type="InterPro" id="IPR045584">
    <property type="entry name" value="Pilin-like"/>
</dbReference>
<evidence type="ECO:0000256" key="2">
    <source>
        <dbReference type="ARBA" id="ARBA00021549"/>
    </source>
</evidence>
<dbReference type="KEGG" id="atw:C0099_11500"/>
<dbReference type="InterPro" id="IPR022346">
    <property type="entry name" value="T2SS_GspH"/>
</dbReference>
<evidence type="ECO:0000256" key="8">
    <source>
        <dbReference type="ARBA" id="ARBA00023136"/>
    </source>
</evidence>
<name>A0A2I6S8A3_9RHOO</name>
<evidence type="ECO:0000256" key="9">
    <source>
        <dbReference type="ARBA" id="ARBA00025772"/>
    </source>
</evidence>
<keyword evidence="7" id="KW-1133">Transmembrane helix</keyword>
<comment type="similarity">
    <text evidence="9">Belongs to the GSP H family.</text>
</comment>
<evidence type="ECO:0000256" key="1">
    <source>
        <dbReference type="ARBA" id="ARBA00004377"/>
    </source>
</evidence>
<dbReference type="InterPro" id="IPR012902">
    <property type="entry name" value="N_methyl_site"/>
</dbReference>
<dbReference type="EMBL" id="CP025682">
    <property type="protein sequence ID" value="AUN95496.1"/>
    <property type="molecule type" value="Genomic_DNA"/>
</dbReference>
<keyword evidence="3" id="KW-1003">Cell membrane</keyword>
<dbReference type="RefSeq" id="WP_102247544.1">
    <property type="nucleotide sequence ID" value="NZ_CP025682.1"/>
</dbReference>
<organism evidence="12 13">
    <name type="scientific">Pseudazoarcus pumilus</name>
    <dbReference type="NCBI Taxonomy" id="2067960"/>
    <lineage>
        <taxon>Bacteria</taxon>
        <taxon>Pseudomonadati</taxon>
        <taxon>Pseudomonadota</taxon>
        <taxon>Betaproteobacteria</taxon>
        <taxon>Rhodocyclales</taxon>
        <taxon>Zoogloeaceae</taxon>
        <taxon>Pseudazoarcus</taxon>
    </lineage>
</organism>
<evidence type="ECO:0000256" key="4">
    <source>
        <dbReference type="ARBA" id="ARBA00022481"/>
    </source>
</evidence>